<name>A0A5C4XU13_9HYPH</name>
<dbReference type="Gene3D" id="1.10.238.160">
    <property type="match status" value="1"/>
</dbReference>
<evidence type="ECO:0000313" key="1">
    <source>
        <dbReference type="EMBL" id="TNM66812.1"/>
    </source>
</evidence>
<organism evidence="1 2">
    <name type="scientific">Aliirhizobium smilacinae</name>
    <dbReference type="NCBI Taxonomy" id="1395944"/>
    <lineage>
        <taxon>Bacteria</taxon>
        <taxon>Pseudomonadati</taxon>
        <taxon>Pseudomonadota</taxon>
        <taxon>Alphaproteobacteria</taxon>
        <taxon>Hyphomicrobiales</taxon>
        <taxon>Rhizobiaceae</taxon>
        <taxon>Aliirhizobium</taxon>
    </lineage>
</organism>
<dbReference type="GO" id="GO:0003677">
    <property type="term" value="F:DNA binding"/>
    <property type="evidence" value="ECO:0007669"/>
    <property type="project" value="UniProtKB-KW"/>
</dbReference>
<keyword evidence="2" id="KW-1185">Reference proteome</keyword>
<keyword evidence="1" id="KW-0238">DNA-binding</keyword>
<dbReference type="AlphaFoldDB" id="A0A5C4XU13"/>
<dbReference type="Proteomes" id="UP000311605">
    <property type="component" value="Unassembled WGS sequence"/>
</dbReference>
<reference evidence="1 2" key="1">
    <citation type="submission" date="2019-06" db="EMBL/GenBank/DDBJ databases">
        <title>The draft genome of Rhizobium smilacinae PTYR-5.</title>
        <authorList>
            <person name="Liu L."/>
            <person name="Li L."/>
            <person name="Zhang X."/>
        </authorList>
    </citation>
    <scope>NUCLEOTIDE SEQUENCE [LARGE SCALE GENOMIC DNA]</scope>
    <source>
        <strain evidence="1 2">PTYR-5</strain>
    </source>
</reference>
<gene>
    <name evidence="1" type="ORF">FHP24_09805</name>
</gene>
<protein>
    <submittedName>
        <fullName evidence="1">DNA-binding protein</fullName>
    </submittedName>
</protein>
<evidence type="ECO:0000313" key="2">
    <source>
        <dbReference type="Proteomes" id="UP000311605"/>
    </source>
</evidence>
<accession>A0A5C4XU13</accession>
<proteinExistence type="predicted"/>
<comment type="caution">
    <text evidence="1">The sequence shown here is derived from an EMBL/GenBank/DDBJ whole genome shotgun (WGS) entry which is preliminary data.</text>
</comment>
<dbReference type="OrthoDB" id="9801242at2"/>
<dbReference type="EMBL" id="VDMN01000001">
    <property type="protein sequence ID" value="TNM66812.1"/>
    <property type="molecule type" value="Genomic_DNA"/>
</dbReference>
<sequence>MSRTTVWRRIKDGTLPPPIEIGGLRRWPKSEILACIERAKSARPAAA</sequence>